<reference evidence="2" key="1">
    <citation type="submission" date="2021-02" db="EMBL/GenBank/DDBJ databases">
        <authorList>
            <person name="Nowell W R."/>
        </authorList>
    </citation>
    <scope>NUCLEOTIDE SEQUENCE</scope>
</reference>
<organism evidence="2 4">
    <name type="scientific">Rotaria magnacalcarata</name>
    <dbReference type="NCBI Taxonomy" id="392030"/>
    <lineage>
        <taxon>Eukaryota</taxon>
        <taxon>Metazoa</taxon>
        <taxon>Spiralia</taxon>
        <taxon>Gnathifera</taxon>
        <taxon>Rotifera</taxon>
        <taxon>Eurotatoria</taxon>
        <taxon>Bdelloidea</taxon>
        <taxon>Philodinida</taxon>
        <taxon>Philodinidae</taxon>
        <taxon>Rotaria</taxon>
    </lineage>
</organism>
<dbReference type="SUPFAM" id="SSF53187">
    <property type="entry name" value="Zn-dependent exopeptidases"/>
    <property type="match status" value="1"/>
</dbReference>
<evidence type="ECO:0008006" key="5">
    <source>
        <dbReference type="Google" id="ProtNLM"/>
    </source>
</evidence>
<comment type="caution">
    <text evidence="2">The sequence shown here is derived from an EMBL/GenBank/DDBJ whole genome shotgun (WGS) entry which is preliminary data.</text>
</comment>
<evidence type="ECO:0000313" key="2">
    <source>
        <dbReference type="EMBL" id="CAF1458137.1"/>
    </source>
</evidence>
<dbReference type="Proteomes" id="UP000663834">
    <property type="component" value="Unassembled WGS sequence"/>
</dbReference>
<evidence type="ECO:0000256" key="1">
    <source>
        <dbReference type="SAM" id="SignalP"/>
    </source>
</evidence>
<dbReference type="EMBL" id="CAJNOW010005718">
    <property type="protein sequence ID" value="CAF1458137.1"/>
    <property type="molecule type" value="Genomic_DNA"/>
</dbReference>
<protein>
    <recommendedName>
        <fullName evidence="5">N-formylglutamate amidohydrolase</fullName>
    </recommendedName>
</protein>
<dbReference type="OrthoDB" id="71260at2759"/>
<dbReference type="Proteomes" id="UP000663824">
    <property type="component" value="Unassembled WGS sequence"/>
</dbReference>
<feature type="chain" id="PRO_5036412117" description="N-formylglutamate amidohydrolase" evidence="1">
    <location>
        <begin position="21"/>
        <end position="311"/>
    </location>
</feature>
<feature type="signal peptide" evidence="1">
    <location>
        <begin position="1"/>
        <end position="20"/>
    </location>
</feature>
<evidence type="ECO:0000313" key="3">
    <source>
        <dbReference type="EMBL" id="CAF2008154.1"/>
    </source>
</evidence>
<gene>
    <name evidence="2" type="ORF">KQP761_LOCUS12352</name>
    <name evidence="3" type="ORF">MBJ925_LOCUS8563</name>
</gene>
<name>A0A815Q4Z0_9BILA</name>
<sequence>MLAIFFGTYFMFSFFSLTVTQRSIPLQYVDGYRSSCKLHLAGNFNLIISAPHGGNVMTNDIPDRTSGGCRRSGSSCTWHYADNCLDGQRCATTTVQDYLSDEFAQNVAEELNNKYNLKPFVVIGKWHRKKVDFNREINEATLNHPEAINAHKSYHINLKNAINKIEQQYGKGLLIDIHGQGVGNFTMVGYLLDSDLLNRDDLQSTVATTTSIEQLCVFDRNECIRGQKAFGTIMETNELGIAYPSKSHPKPGSGTFFEGGYITRNYISQINAIQTELPYDMRAGSYKRVNAIKYARTLFDYMTQNNLLLKN</sequence>
<dbReference type="EMBL" id="CAJNRE010003180">
    <property type="protein sequence ID" value="CAF2008154.1"/>
    <property type="molecule type" value="Genomic_DNA"/>
</dbReference>
<evidence type="ECO:0000313" key="4">
    <source>
        <dbReference type="Proteomes" id="UP000663834"/>
    </source>
</evidence>
<dbReference type="AlphaFoldDB" id="A0A815Q4Z0"/>
<dbReference type="Gene3D" id="3.40.630.40">
    <property type="entry name" value="Zn-dependent exopeptidases"/>
    <property type="match status" value="1"/>
</dbReference>
<keyword evidence="1" id="KW-0732">Signal</keyword>
<accession>A0A815Q4Z0</accession>
<proteinExistence type="predicted"/>